<sequence>MCGKVGLWLCLVVSVLGADYQVTIYPSYLSQGGRTHFEVDRWDGHNGLDSEHFIDKAKSIATESGRWLNRDLNGHTFQNTPQDPHHHGYPDPNHFKEPTFVQNICAKYKQNLQGYGNNSDIVMEIKGKSIRLYWPNWMNTSQHGGKFPNNLDAGAEFIVLLLKSIKQCTHGIIPKYFEVINEPDAAWKYIKWDIVIDFHKIVAQKLKSQFPGIQVGGPTKNGAISGSDKSDFRVWEFSRQFLDMSLDHLDFFSFHPYNFFIVEGNNYRFEGINEARLAGFIDLVESYANQKKGRSVPLILSEYGLSQVRGIDVNKPNPFIDWAYINQHNSHMFTYLNYRNVIDRAIGFILSYGTTLGEASLHYSLFHRDGSLANAAKAYKFWHHLSYQDQFLRIESPFDNKERKISPLAMGNSNNGDVLVLLHNYDRSQARIKLNFDHHWFTPSSGVSHCHYLNSHRQPVLEEWKSMHVSNGYVTVPADGSCIFVFHAKHNFRNVHTIKETTYYGNKMVMRIQKDCAICIFSCASCTYAATANVNVHSLGNVQYARLRIGVSLPGKSGGNPTPKTVLINNHHVTAFYQLFAPGRGHEDTRWEIYEYQIPANFLSSNSNEVKVEFNQSGGYVSTIALIIGN</sequence>
<name>A0A8B6BHT8_MYTGA</name>
<dbReference type="Gene3D" id="2.60.120.1200">
    <property type="match status" value="1"/>
</dbReference>
<reference evidence="3" key="1">
    <citation type="submission" date="2018-11" db="EMBL/GenBank/DDBJ databases">
        <authorList>
            <person name="Alioto T."/>
            <person name="Alioto T."/>
        </authorList>
    </citation>
    <scope>NUCLEOTIDE SEQUENCE</scope>
</reference>
<keyword evidence="2" id="KW-0732">Signal</keyword>
<feature type="region of interest" description="Disordered" evidence="1">
    <location>
        <begin position="73"/>
        <end position="92"/>
    </location>
</feature>
<dbReference type="AlphaFoldDB" id="A0A8B6BHT8"/>
<gene>
    <name evidence="3" type="ORF">MGAL_10B020543</name>
</gene>
<dbReference type="Gene3D" id="3.20.20.80">
    <property type="entry name" value="Glycosidases"/>
    <property type="match status" value="1"/>
</dbReference>
<dbReference type="OrthoDB" id="6052311at2759"/>
<organism evidence="3 4">
    <name type="scientific">Mytilus galloprovincialis</name>
    <name type="common">Mediterranean mussel</name>
    <dbReference type="NCBI Taxonomy" id="29158"/>
    <lineage>
        <taxon>Eukaryota</taxon>
        <taxon>Metazoa</taxon>
        <taxon>Spiralia</taxon>
        <taxon>Lophotrochozoa</taxon>
        <taxon>Mollusca</taxon>
        <taxon>Bivalvia</taxon>
        <taxon>Autobranchia</taxon>
        <taxon>Pteriomorphia</taxon>
        <taxon>Mytilida</taxon>
        <taxon>Mytiloidea</taxon>
        <taxon>Mytilidae</taxon>
        <taxon>Mytilinae</taxon>
        <taxon>Mytilus</taxon>
    </lineage>
</organism>
<dbReference type="SUPFAM" id="SSF51445">
    <property type="entry name" value="(Trans)glycosidases"/>
    <property type="match status" value="1"/>
</dbReference>
<feature type="compositionally biased region" description="Basic and acidic residues" evidence="1">
    <location>
        <begin position="83"/>
        <end position="92"/>
    </location>
</feature>
<keyword evidence="4" id="KW-1185">Reference proteome</keyword>
<accession>A0A8B6BHT8</accession>
<evidence type="ECO:0000256" key="2">
    <source>
        <dbReference type="SAM" id="SignalP"/>
    </source>
</evidence>
<proteinExistence type="predicted"/>
<dbReference type="Proteomes" id="UP000596742">
    <property type="component" value="Unassembled WGS sequence"/>
</dbReference>
<dbReference type="InterPro" id="IPR017853">
    <property type="entry name" value="GH"/>
</dbReference>
<evidence type="ECO:0000313" key="3">
    <source>
        <dbReference type="EMBL" id="VDH91030.1"/>
    </source>
</evidence>
<protein>
    <submittedName>
        <fullName evidence="3">Uncharacterized protein</fullName>
    </submittedName>
</protein>
<feature type="chain" id="PRO_5033039503" evidence="2">
    <location>
        <begin position="18"/>
        <end position="630"/>
    </location>
</feature>
<evidence type="ECO:0000256" key="1">
    <source>
        <dbReference type="SAM" id="MobiDB-lite"/>
    </source>
</evidence>
<feature type="signal peptide" evidence="2">
    <location>
        <begin position="1"/>
        <end position="17"/>
    </location>
</feature>
<evidence type="ECO:0000313" key="4">
    <source>
        <dbReference type="Proteomes" id="UP000596742"/>
    </source>
</evidence>
<dbReference type="EMBL" id="UYJE01000190">
    <property type="protein sequence ID" value="VDH91030.1"/>
    <property type="molecule type" value="Genomic_DNA"/>
</dbReference>
<comment type="caution">
    <text evidence="3">The sequence shown here is derived from an EMBL/GenBank/DDBJ whole genome shotgun (WGS) entry which is preliminary data.</text>
</comment>